<organism evidence="6 7">
    <name type="scientific">Succinivibrio dextrinosolvens</name>
    <dbReference type="NCBI Taxonomy" id="83771"/>
    <lineage>
        <taxon>Bacteria</taxon>
        <taxon>Pseudomonadati</taxon>
        <taxon>Pseudomonadota</taxon>
        <taxon>Gammaproteobacteria</taxon>
        <taxon>Aeromonadales</taxon>
        <taxon>Succinivibrionaceae</taxon>
        <taxon>Succinivibrio</taxon>
    </lineage>
</organism>
<comment type="similarity">
    <text evidence="2">Belongs to the bacterial solute-binding protein SsuA/TauA family.</text>
</comment>
<proteinExistence type="inferred from homology"/>
<keyword evidence="7" id="KW-1185">Reference proteome</keyword>
<sequence length="373" mass="42734">MLSKITNSFFVGLLSAFLFSPVHALESENNDALDHVKITMLMEHEGFLVWYAKQQGWDRDLGINLELSIVNSSGLDILNEKREHRDQWDVTCVGAVPAIIASENVPIKIFGIANDESYATDIMVQKDSEILNVKGWSREYPNVYGDPESIKGKTFFLRYGTSSSYALSNWLNIFGLKEEDVNIVDCQITEALKKMNNREGDGMVLWAPENYEALKQGHQIVAHAAQVGAFVPVVFVADYDYAEKHPDILAKILALYDRVVQIHNDDVFKLILSYKQFLMLYTGKVFNEDFCIYDLKSHPTYSISEQITLFTSTREYTSGMETLEQNIVKKFEKLPNKSSGPLDFFGKKYKRETTSQYLKEALRYQKNNYKKIE</sequence>
<evidence type="ECO:0000259" key="5">
    <source>
        <dbReference type="Pfam" id="PF09084"/>
    </source>
</evidence>
<evidence type="ECO:0000256" key="1">
    <source>
        <dbReference type="ARBA" id="ARBA00004418"/>
    </source>
</evidence>
<evidence type="ECO:0000256" key="3">
    <source>
        <dbReference type="ARBA" id="ARBA00022729"/>
    </source>
</evidence>
<gene>
    <name evidence="6" type="ORF">SAMN04487865_10968</name>
</gene>
<dbReference type="PANTHER" id="PTHR30024">
    <property type="entry name" value="ALIPHATIC SULFONATES-BINDING PROTEIN-RELATED"/>
    <property type="match status" value="1"/>
</dbReference>
<evidence type="ECO:0000256" key="2">
    <source>
        <dbReference type="ARBA" id="ARBA00010742"/>
    </source>
</evidence>
<feature type="domain" description="SsuA/THI5-like" evidence="5">
    <location>
        <begin position="146"/>
        <end position="258"/>
    </location>
</feature>
<dbReference type="AlphaFoldDB" id="A0A662ZE77"/>
<name>A0A662ZE77_9GAMM</name>
<dbReference type="Gene3D" id="3.40.190.10">
    <property type="entry name" value="Periplasmic binding protein-like II"/>
    <property type="match status" value="1"/>
</dbReference>
<keyword evidence="3 4" id="KW-0732">Signal</keyword>
<reference evidence="6 7" key="1">
    <citation type="submission" date="2016-10" db="EMBL/GenBank/DDBJ databases">
        <authorList>
            <person name="Varghese N."/>
            <person name="Submissions S."/>
        </authorList>
    </citation>
    <scope>NUCLEOTIDE SEQUENCE [LARGE SCALE GENOMIC DNA]</scope>
    <source>
        <strain evidence="6 7">22B</strain>
    </source>
</reference>
<dbReference type="OrthoDB" id="286202at2"/>
<dbReference type="EMBL" id="FOSF01000096">
    <property type="protein sequence ID" value="SFK51596.1"/>
    <property type="molecule type" value="Genomic_DNA"/>
</dbReference>
<evidence type="ECO:0000313" key="7">
    <source>
        <dbReference type="Proteomes" id="UP000243374"/>
    </source>
</evidence>
<feature type="signal peptide" evidence="4">
    <location>
        <begin position="1"/>
        <end position="24"/>
    </location>
</feature>
<evidence type="ECO:0000256" key="4">
    <source>
        <dbReference type="SAM" id="SignalP"/>
    </source>
</evidence>
<dbReference type="RefSeq" id="WP_074841844.1">
    <property type="nucleotide sequence ID" value="NZ_CP047056.1"/>
</dbReference>
<dbReference type="Pfam" id="PF09084">
    <property type="entry name" value="NMT1"/>
    <property type="match status" value="1"/>
</dbReference>
<dbReference type="GO" id="GO:0042597">
    <property type="term" value="C:periplasmic space"/>
    <property type="evidence" value="ECO:0007669"/>
    <property type="project" value="UniProtKB-SubCell"/>
</dbReference>
<protein>
    <submittedName>
        <fullName evidence="6">Sulfonate transport system substrate-binding protein</fullName>
    </submittedName>
</protein>
<evidence type="ECO:0000313" key="6">
    <source>
        <dbReference type="EMBL" id="SFK51596.1"/>
    </source>
</evidence>
<feature type="chain" id="PRO_5024819795" evidence="4">
    <location>
        <begin position="25"/>
        <end position="373"/>
    </location>
</feature>
<comment type="subcellular location">
    <subcellularLocation>
        <location evidence="1">Periplasm</location>
    </subcellularLocation>
</comment>
<dbReference type="Proteomes" id="UP000243374">
    <property type="component" value="Unassembled WGS sequence"/>
</dbReference>
<accession>A0A662ZE77</accession>
<dbReference type="PANTHER" id="PTHR30024:SF47">
    <property type="entry name" value="TAURINE-BINDING PERIPLASMIC PROTEIN"/>
    <property type="match status" value="1"/>
</dbReference>
<dbReference type="SUPFAM" id="SSF53850">
    <property type="entry name" value="Periplasmic binding protein-like II"/>
    <property type="match status" value="1"/>
</dbReference>
<dbReference type="InterPro" id="IPR015168">
    <property type="entry name" value="SsuA/THI5"/>
</dbReference>